<evidence type="ECO:0000256" key="1">
    <source>
        <dbReference type="SAM" id="MobiDB-lite"/>
    </source>
</evidence>
<evidence type="ECO:0000313" key="4">
    <source>
        <dbReference type="Proteomes" id="UP000220353"/>
    </source>
</evidence>
<feature type="compositionally biased region" description="Basic and acidic residues" evidence="1">
    <location>
        <begin position="46"/>
        <end position="79"/>
    </location>
</feature>
<keyword evidence="2" id="KW-0732">Signal</keyword>
<feature type="chain" id="PRO_5012698571" description="DUF2946 domain-containing protein" evidence="2">
    <location>
        <begin position="35"/>
        <end position="134"/>
    </location>
</feature>
<accession>A0A2A6LSW1</accession>
<evidence type="ECO:0000256" key="2">
    <source>
        <dbReference type="SAM" id="SignalP"/>
    </source>
</evidence>
<proteinExistence type="predicted"/>
<organism evidence="3 4">
    <name type="scientific">Rhizobium fredii</name>
    <name type="common">Sinorhizobium fredii</name>
    <dbReference type="NCBI Taxonomy" id="380"/>
    <lineage>
        <taxon>Bacteria</taxon>
        <taxon>Pseudomonadati</taxon>
        <taxon>Pseudomonadota</taxon>
        <taxon>Alphaproteobacteria</taxon>
        <taxon>Hyphomicrobiales</taxon>
        <taxon>Rhizobiaceae</taxon>
        <taxon>Sinorhizobium/Ensifer group</taxon>
        <taxon>Sinorhizobium</taxon>
    </lineage>
</organism>
<evidence type="ECO:0000313" key="3">
    <source>
        <dbReference type="EMBL" id="PDT45641.1"/>
    </source>
</evidence>
<protein>
    <recommendedName>
        <fullName evidence="5">DUF2946 domain-containing protein</fullName>
    </recommendedName>
</protein>
<feature type="signal peptide" evidence="2">
    <location>
        <begin position="1"/>
        <end position="34"/>
    </location>
</feature>
<comment type="caution">
    <text evidence="3">The sequence shown here is derived from an EMBL/GenBank/DDBJ whole genome shotgun (WGS) entry which is preliminary data.</text>
</comment>
<evidence type="ECO:0008006" key="5">
    <source>
        <dbReference type="Google" id="ProtNLM"/>
    </source>
</evidence>
<dbReference type="AlphaFoldDB" id="A0A2A6LSW1"/>
<sequence length="134" mass="14248">MCKMDRITLQKMLVLLRLVTVMSLAGYSLPTASAAMHGSLSGSDMVHSHDHQVQADDHHAEASGDHSHGDHASSQDDAAKKNLKQECCSSFCVGVAIVTATVAVGGPQTASIREFIDDARPLGELPPLHRPPNI</sequence>
<reference evidence="3 4" key="1">
    <citation type="submission" date="2017-09" db="EMBL/GenBank/DDBJ databases">
        <title>Comparative genomics of rhizobia isolated from Phaseolus vulgaris in China.</title>
        <authorList>
            <person name="Tong W."/>
        </authorList>
    </citation>
    <scope>NUCLEOTIDE SEQUENCE [LARGE SCALE GENOMIC DNA]</scope>
    <source>
        <strain evidence="3 4">PCH1</strain>
    </source>
</reference>
<name>A0A2A6LSW1_RHIFR</name>
<gene>
    <name evidence="3" type="ORF">CO661_22115</name>
</gene>
<feature type="region of interest" description="Disordered" evidence="1">
    <location>
        <begin position="38"/>
        <end position="79"/>
    </location>
</feature>
<dbReference type="EMBL" id="NWTC01000019">
    <property type="protein sequence ID" value="PDT45641.1"/>
    <property type="molecule type" value="Genomic_DNA"/>
</dbReference>
<dbReference type="Proteomes" id="UP000220353">
    <property type="component" value="Unassembled WGS sequence"/>
</dbReference>